<accession>A0ABW3JZ63</accession>
<comment type="caution">
    <text evidence="2">The sequence shown here is derived from an EMBL/GenBank/DDBJ whole genome shotgun (WGS) entry which is preliminary data.</text>
</comment>
<dbReference type="PROSITE" id="PS51257">
    <property type="entry name" value="PROKAR_LIPOPROTEIN"/>
    <property type="match status" value="1"/>
</dbReference>
<keyword evidence="3" id="KW-1185">Reference proteome</keyword>
<protein>
    <recommendedName>
        <fullName evidence="4">DUF4595 domain-containing protein</fullName>
    </recommendedName>
</protein>
<sequence length="205" mass="23455">MKFKHTAIACIALLAFAFSACDDDDSNGGITNSYLPLKIGNYWEFVNIPEYPPATYTQRTEVTRVVSFNNNEYFELVNIYKAGDNTSRDTTYYRITSQGYVYTWRKSSTVEENPMRLYADDGDSWKYETGYDTEATITVDEIDDLEVRQTELDDCKSFSYDIEQWADEEYSTVLAPGIGFVKRISGWGISSELVKASINGKEYTF</sequence>
<evidence type="ECO:0008006" key="4">
    <source>
        <dbReference type="Google" id="ProtNLM"/>
    </source>
</evidence>
<name>A0ABW3JZ63_9BACT</name>
<organism evidence="2 3">
    <name type="scientific">Ohtaekwangia kribbensis</name>
    <dbReference type="NCBI Taxonomy" id="688913"/>
    <lineage>
        <taxon>Bacteria</taxon>
        <taxon>Pseudomonadati</taxon>
        <taxon>Bacteroidota</taxon>
        <taxon>Cytophagia</taxon>
        <taxon>Cytophagales</taxon>
        <taxon>Fulvivirgaceae</taxon>
        <taxon>Ohtaekwangia</taxon>
    </lineage>
</organism>
<proteinExistence type="predicted"/>
<dbReference type="RefSeq" id="WP_377577017.1">
    <property type="nucleotide sequence ID" value="NZ_JBHTKA010000001.1"/>
</dbReference>
<evidence type="ECO:0000313" key="2">
    <source>
        <dbReference type="EMBL" id="MFD0999127.1"/>
    </source>
</evidence>
<keyword evidence="1" id="KW-0732">Signal</keyword>
<dbReference type="Proteomes" id="UP001597112">
    <property type="component" value="Unassembled WGS sequence"/>
</dbReference>
<dbReference type="EMBL" id="JBHTKA010000001">
    <property type="protein sequence ID" value="MFD0999127.1"/>
    <property type="molecule type" value="Genomic_DNA"/>
</dbReference>
<evidence type="ECO:0000256" key="1">
    <source>
        <dbReference type="SAM" id="SignalP"/>
    </source>
</evidence>
<reference evidence="3" key="1">
    <citation type="journal article" date="2019" name="Int. J. Syst. Evol. Microbiol.">
        <title>The Global Catalogue of Microorganisms (GCM) 10K type strain sequencing project: providing services to taxonomists for standard genome sequencing and annotation.</title>
        <authorList>
            <consortium name="The Broad Institute Genomics Platform"/>
            <consortium name="The Broad Institute Genome Sequencing Center for Infectious Disease"/>
            <person name="Wu L."/>
            <person name="Ma J."/>
        </authorList>
    </citation>
    <scope>NUCLEOTIDE SEQUENCE [LARGE SCALE GENOMIC DNA]</scope>
    <source>
        <strain evidence="3">CCUG 58938</strain>
    </source>
</reference>
<evidence type="ECO:0000313" key="3">
    <source>
        <dbReference type="Proteomes" id="UP001597112"/>
    </source>
</evidence>
<feature type="signal peptide" evidence="1">
    <location>
        <begin position="1"/>
        <end position="22"/>
    </location>
</feature>
<feature type="chain" id="PRO_5045890044" description="DUF4595 domain-containing protein" evidence="1">
    <location>
        <begin position="23"/>
        <end position="205"/>
    </location>
</feature>
<gene>
    <name evidence="2" type="ORF">ACFQ21_07405</name>
</gene>